<dbReference type="EMBL" id="LSGP01000017">
    <property type="protein sequence ID" value="KYZ76448.1"/>
    <property type="molecule type" value="Genomic_DNA"/>
</dbReference>
<dbReference type="GO" id="GO:0009279">
    <property type="term" value="C:cell outer membrane"/>
    <property type="evidence" value="ECO:0007669"/>
    <property type="project" value="UniProtKB-SubCell"/>
</dbReference>
<evidence type="ECO:0000256" key="3">
    <source>
        <dbReference type="ARBA" id="ARBA00023136"/>
    </source>
</evidence>
<dbReference type="AlphaFoldDB" id="A0A154BSF5"/>
<organism evidence="8 9">
    <name type="scientific">Anaerosporomusa subterranea</name>
    <dbReference type="NCBI Taxonomy" id="1794912"/>
    <lineage>
        <taxon>Bacteria</taxon>
        <taxon>Bacillati</taxon>
        <taxon>Bacillota</taxon>
        <taxon>Negativicutes</taxon>
        <taxon>Acetonemataceae</taxon>
        <taxon>Anaerosporomusa</taxon>
    </lineage>
</organism>
<proteinExistence type="inferred from homology"/>
<evidence type="ECO:0000256" key="4">
    <source>
        <dbReference type="RuleBase" id="RU004003"/>
    </source>
</evidence>
<protein>
    <submittedName>
        <fullName evidence="8">Type II and III secretion system protein</fullName>
    </submittedName>
</protein>
<dbReference type="Gene3D" id="3.30.1370.130">
    <property type="match status" value="1"/>
</dbReference>
<comment type="similarity">
    <text evidence="4">Belongs to the bacterial secretin family.</text>
</comment>
<keyword evidence="3" id="KW-0472">Membrane</keyword>
<dbReference type="InterPro" id="IPR004845">
    <property type="entry name" value="T2SS_GspD_CS"/>
</dbReference>
<dbReference type="RefSeq" id="WP_082816799.1">
    <property type="nucleotide sequence ID" value="NZ_LSGP01000017.1"/>
</dbReference>
<comment type="subcellular location">
    <subcellularLocation>
        <location evidence="5">Cell outer membrane</location>
    </subcellularLocation>
    <subcellularLocation>
        <location evidence="1">Membrane</location>
    </subcellularLocation>
</comment>
<dbReference type="InterPro" id="IPR001775">
    <property type="entry name" value="GspD/PilQ"/>
</dbReference>
<evidence type="ECO:0000256" key="5">
    <source>
        <dbReference type="RuleBase" id="RU004004"/>
    </source>
</evidence>
<comment type="caution">
    <text evidence="8">The sequence shown here is derived from an EMBL/GenBank/DDBJ whole genome shotgun (WGS) entry which is preliminary data.</text>
</comment>
<sequence length="414" mass="45288">MYRNDLGRRVAVLLLFFFVLTVGVVPAGAEVPRVTINVTNAEVRDVLTTLTGVGGASIILDDSVVSDSSKGGGRITLQLTNVPVEEAIDMVTKVKGLAYLRQGDIYIIGTQERINKGFESVRIVKIKYAKADDVKKALVLIIPEDRLKVDEANNSLIYTGSAAEALRVEQAIAAIDVQYKQVTLEAQVMAVNKGAAKSLGMEWQWAKLPMVKTDSTTTTNSSDSTDTRDYPGVFQFGRNPEGLRYEFQFQATLNAMINDGDAKILSRPKVTTLDGKQARIMVGDRIPVLVERTENNKTTTTIEYVDAGIKLSYTPRINENGLITAAVRTEVSTPTLVPEMKAYRITTREAETTVRMKDGETIVIGGLIGSDESKQFSKIPGLGDLPILGALFRNTNQTKNETEVIIILKAKIVE</sequence>
<dbReference type="PRINTS" id="PR01032">
    <property type="entry name" value="PHAGEIV"/>
</dbReference>
<keyword evidence="5" id="KW-0813">Transport</keyword>
<keyword evidence="2" id="KW-0732">Signal</keyword>
<dbReference type="GO" id="GO:0009306">
    <property type="term" value="P:protein secretion"/>
    <property type="evidence" value="ECO:0007669"/>
    <property type="project" value="InterPro"/>
</dbReference>
<evidence type="ECO:0000256" key="2">
    <source>
        <dbReference type="ARBA" id="ARBA00022729"/>
    </source>
</evidence>
<dbReference type="PANTHER" id="PTHR30332">
    <property type="entry name" value="PROBABLE GENERAL SECRETION PATHWAY PROTEIN D"/>
    <property type="match status" value="1"/>
</dbReference>
<keyword evidence="9" id="KW-1185">Reference proteome</keyword>
<dbReference type="STRING" id="1794912.AXX12_08425"/>
<dbReference type="InterPro" id="IPR004846">
    <property type="entry name" value="T2SS/T3SS_dom"/>
</dbReference>
<evidence type="ECO:0000313" key="8">
    <source>
        <dbReference type="EMBL" id="KYZ76448.1"/>
    </source>
</evidence>
<evidence type="ECO:0000313" key="9">
    <source>
        <dbReference type="Proteomes" id="UP000076268"/>
    </source>
</evidence>
<feature type="domain" description="NolW-like" evidence="7">
    <location>
        <begin position="121"/>
        <end position="180"/>
    </location>
</feature>
<dbReference type="InterPro" id="IPR050810">
    <property type="entry name" value="Bact_Secretion_Sys_Channel"/>
</dbReference>
<dbReference type="OrthoDB" id="9779724at2"/>
<dbReference type="Gene3D" id="3.30.1370.120">
    <property type="match status" value="1"/>
</dbReference>
<dbReference type="PROSITE" id="PS00875">
    <property type="entry name" value="T2SP_D"/>
    <property type="match status" value="1"/>
</dbReference>
<evidence type="ECO:0000256" key="1">
    <source>
        <dbReference type="ARBA" id="ARBA00004370"/>
    </source>
</evidence>
<dbReference type="InterPro" id="IPR005644">
    <property type="entry name" value="NolW-like"/>
</dbReference>
<dbReference type="Pfam" id="PF03958">
    <property type="entry name" value="Secretin_N"/>
    <property type="match status" value="1"/>
</dbReference>
<dbReference type="Pfam" id="PF00263">
    <property type="entry name" value="Secretin"/>
    <property type="match status" value="1"/>
</dbReference>
<feature type="domain" description="Type II/III secretion system secretin-like" evidence="6">
    <location>
        <begin position="255"/>
        <end position="414"/>
    </location>
</feature>
<dbReference type="InterPro" id="IPR038591">
    <property type="entry name" value="NolW-like_sf"/>
</dbReference>
<gene>
    <name evidence="8" type="ORF">AXX12_08425</name>
</gene>
<dbReference type="GO" id="GO:0015627">
    <property type="term" value="C:type II protein secretion system complex"/>
    <property type="evidence" value="ECO:0007669"/>
    <property type="project" value="TreeGrafter"/>
</dbReference>
<dbReference type="PANTHER" id="PTHR30332:SF17">
    <property type="entry name" value="TYPE IV PILIATION SYSTEM PROTEIN DR_0774-RELATED"/>
    <property type="match status" value="1"/>
</dbReference>
<evidence type="ECO:0000259" key="6">
    <source>
        <dbReference type="Pfam" id="PF00263"/>
    </source>
</evidence>
<dbReference type="Proteomes" id="UP000076268">
    <property type="component" value="Unassembled WGS sequence"/>
</dbReference>
<dbReference type="PRINTS" id="PR00811">
    <property type="entry name" value="BCTERIALGSPD"/>
</dbReference>
<evidence type="ECO:0000259" key="7">
    <source>
        <dbReference type="Pfam" id="PF03958"/>
    </source>
</evidence>
<reference evidence="8 9" key="1">
    <citation type="submission" date="2016-02" db="EMBL/GenBank/DDBJ databases">
        <title>Anaerosporomusa subterraneum gen. nov., sp. nov., a spore-forming obligate anaerobe isolated from saprolite.</title>
        <authorList>
            <person name="Choi J.K."/>
            <person name="Shah M."/>
            <person name="Yee N."/>
        </authorList>
    </citation>
    <scope>NUCLEOTIDE SEQUENCE [LARGE SCALE GENOMIC DNA]</scope>
    <source>
        <strain evidence="8 9">RU4</strain>
    </source>
</reference>
<accession>A0A154BSF5</accession>
<name>A0A154BSF5_ANASB</name>